<dbReference type="GO" id="GO:0015807">
    <property type="term" value="P:L-amino acid transport"/>
    <property type="evidence" value="ECO:0007669"/>
    <property type="project" value="TreeGrafter"/>
</dbReference>
<keyword evidence="2" id="KW-0813">Transport</keyword>
<dbReference type="Proteomes" id="UP000305888">
    <property type="component" value="Chromosome"/>
</dbReference>
<dbReference type="EMBL" id="CP040818">
    <property type="protein sequence ID" value="QDL90530.1"/>
    <property type="molecule type" value="Genomic_DNA"/>
</dbReference>
<keyword evidence="8" id="KW-1185">Reference proteome</keyword>
<dbReference type="Gene3D" id="3.40.50.300">
    <property type="entry name" value="P-loop containing nucleotide triphosphate hydrolases"/>
    <property type="match status" value="1"/>
</dbReference>
<dbReference type="SUPFAM" id="SSF52540">
    <property type="entry name" value="P-loop containing nucleoside triphosphate hydrolases"/>
    <property type="match status" value="1"/>
</dbReference>
<dbReference type="CDD" id="cd03224">
    <property type="entry name" value="ABC_TM1139_LivF_branched"/>
    <property type="match status" value="1"/>
</dbReference>
<dbReference type="InterPro" id="IPR017871">
    <property type="entry name" value="ABC_transporter-like_CS"/>
</dbReference>
<accession>A0A5B8FTX1</accession>
<dbReference type="Pfam" id="PF00005">
    <property type="entry name" value="ABC_tran"/>
    <property type="match status" value="1"/>
</dbReference>
<dbReference type="PROSITE" id="PS00211">
    <property type="entry name" value="ABC_TRANSPORTER_1"/>
    <property type="match status" value="1"/>
</dbReference>
<keyword evidence="5" id="KW-0029">Amino-acid transport</keyword>
<dbReference type="PANTHER" id="PTHR43820:SF4">
    <property type="entry name" value="HIGH-AFFINITY BRANCHED-CHAIN AMINO ACID TRANSPORT ATP-BINDING PROTEIN LIVF"/>
    <property type="match status" value="1"/>
</dbReference>
<dbReference type="AlphaFoldDB" id="A0A5B8FTX1"/>
<evidence type="ECO:0000256" key="2">
    <source>
        <dbReference type="ARBA" id="ARBA00022448"/>
    </source>
</evidence>
<keyword evidence="3" id="KW-0547">Nucleotide-binding</keyword>
<dbReference type="GO" id="GO:0005524">
    <property type="term" value="F:ATP binding"/>
    <property type="evidence" value="ECO:0007669"/>
    <property type="project" value="UniProtKB-KW"/>
</dbReference>
<keyword evidence="4 7" id="KW-0067">ATP-binding</keyword>
<dbReference type="InterPro" id="IPR003439">
    <property type="entry name" value="ABC_transporter-like_ATP-bd"/>
</dbReference>
<protein>
    <submittedName>
        <fullName evidence="7">ABC transporter ATP-binding protein</fullName>
    </submittedName>
</protein>
<organism evidence="7 8">
    <name type="scientific">Paroceanicella profunda</name>
    <dbReference type="NCBI Taxonomy" id="2579971"/>
    <lineage>
        <taxon>Bacteria</taxon>
        <taxon>Pseudomonadati</taxon>
        <taxon>Pseudomonadota</taxon>
        <taxon>Alphaproteobacteria</taxon>
        <taxon>Rhodobacterales</taxon>
        <taxon>Paracoccaceae</taxon>
        <taxon>Paroceanicella</taxon>
    </lineage>
</organism>
<evidence type="ECO:0000256" key="4">
    <source>
        <dbReference type="ARBA" id="ARBA00022840"/>
    </source>
</evidence>
<evidence type="ECO:0000259" key="6">
    <source>
        <dbReference type="PROSITE" id="PS50893"/>
    </source>
</evidence>
<dbReference type="PANTHER" id="PTHR43820">
    <property type="entry name" value="HIGH-AFFINITY BRANCHED-CHAIN AMINO ACID TRANSPORT ATP-BINDING PROTEIN LIVF"/>
    <property type="match status" value="1"/>
</dbReference>
<dbReference type="PROSITE" id="PS50893">
    <property type="entry name" value="ABC_TRANSPORTER_2"/>
    <property type="match status" value="1"/>
</dbReference>
<dbReference type="GO" id="GO:0015658">
    <property type="term" value="F:branched-chain amino acid transmembrane transporter activity"/>
    <property type="evidence" value="ECO:0007669"/>
    <property type="project" value="TreeGrafter"/>
</dbReference>
<dbReference type="RefSeq" id="WP_138578761.1">
    <property type="nucleotide sequence ID" value="NZ_CP040818.1"/>
</dbReference>
<dbReference type="OrthoDB" id="8454155at2"/>
<dbReference type="SMART" id="SM00382">
    <property type="entry name" value="AAA"/>
    <property type="match status" value="1"/>
</dbReference>
<dbReference type="InterPro" id="IPR052156">
    <property type="entry name" value="BCAA_Transport_ATP-bd_LivF"/>
</dbReference>
<evidence type="ECO:0000256" key="1">
    <source>
        <dbReference type="ARBA" id="ARBA00005417"/>
    </source>
</evidence>
<evidence type="ECO:0000313" key="8">
    <source>
        <dbReference type="Proteomes" id="UP000305888"/>
    </source>
</evidence>
<comment type="similarity">
    <text evidence="1">Belongs to the ABC transporter superfamily.</text>
</comment>
<evidence type="ECO:0000256" key="5">
    <source>
        <dbReference type="ARBA" id="ARBA00022970"/>
    </source>
</evidence>
<reference evidence="7 8" key="1">
    <citation type="submission" date="2019-06" db="EMBL/GenBank/DDBJ databases">
        <title>Genome sequence of Rhodobacteraceae bacterium D4M1.</title>
        <authorList>
            <person name="Cao J."/>
        </authorList>
    </citation>
    <scope>NUCLEOTIDE SEQUENCE [LARGE SCALE GENOMIC DNA]</scope>
    <source>
        <strain evidence="7 8">D4M1</strain>
    </source>
</reference>
<gene>
    <name evidence="7" type="ORF">FDP22_01215</name>
</gene>
<name>A0A5B8FTX1_9RHOB</name>
<sequence length="241" mass="25732">MLAVEGIEAGYGRTRILHGLSIDVPKGGLIALLGGNGTGKSTCLKVIAGLLTPGAGRVTLDGEDITTLPAEDRPGRGLCLVPQGKEVFGAMSVEENLMMGGFHRRRDKADLAEDLEGVYTRFPRLKERRRVSAGMLSGGERQMLSIGRALMSRPRMLLLDEPSAALAPKVVEEIAEAILGLRELGLSLLLVEQNVGMALEIADHLHVIRGGRIAFSRVVDGGVAPDELRSFYLSGGHDDES</sequence>
<feature type="domain" description="ABC transporter" evidence="6">
    <location>
        <begin position="2"/>
        <end position="235"/>
    </location>
</feature>
<dbReference type="InterPro" id="IPR027417">
    <property type="entry name" value="P-loop_NTPase"/>
</dbReference>
<proteinExistence type="inferred from homology"/>
<evidence type="ECO:0000313" key="7">
    <source>
        <dbReference type="EMBL" id="QDL90530.1"/>
    </source>
</evidence>
<dbReference type="KEGG" id="ppru:FDP22_01215"/>
<evidence type="ECO:0000256" key="3">
    <source>
        <dbReference type="ARBA" id="ARBA00022741"/>
    </source>
</evidence>
<dbReference type="InterPro" id="IPR003593">
    <property type="entry name" value="AAA+_ATPase"/>
</dbReference>
<dbReference type="GO" id="GO:0016887">
    <property type="term" value="F:ATP hydrolysis activity"/>
    <property type="evidence" value="ECO:0007669"/>
    <property type="project" value="InterPro"/>
</dbReference>